<evidence type="ECO:0000313" key="2">
    <source>
        <dbReference type="EMBL" id="VDI67230.1"/>
    </source>
</evidence>
<dbReference type="AlphaFoldDB" id="A0A8B6GNR1"/>
<feature type="region of interest" description="Disordered" evidence="1">
    <location>
        <begin position="31"/>
        <end position="67"/>
    </location>
</feature>
<comment type="caution">
    <text evidence="2">The sequence shown here is derived from an EMBL/GenBank/DDBJ whole genome shotgun (WGS) entry which is preliminary data.</text>
</comment>
<keyword evidence="3" id="KW-1185">Reference proteome</keyword>
<accession>A0A8B6GNR1</accession>
<proteinExistence type="predicted"/>
<dbReference type="EMBL" id="UYJE01008794">
    <property type="protein sequence ID" value="VDI67230.1"/>
    <property type="molecule type" value="Genomic_DNA"/>
</dbReference>
<evidence type="ECO:0000256" key="1">
    <source>
        <dbReference type="SAM" id="MobiDB-lite"/>
    </source>
</evidence>
<evidence type="ECO:0000313" key="3">
    <source>
        <dbReference type="Proteomes" id="UP000596742"/>
    </source>
</evidence>
<dbReference type="Proteomes" id="UP000596742">
    <property type="component" value="Unassembled WGS sequence"/>
</dbReference>
<protein>
    <submittedName>
        <fullName evidence="2">Uncharacterized protein</fullName>
    </submittedName>
</protein>
<sequence length="161" mass="18092">MLKSKRAAAYCRAYMQAMGLAGRTITGKDVRGGVKRKRAQTALNDQEEKEEAQSARKDQQEEEEEPAVMALAQAALNDQEEEEEETRLLKAAIKRPLPGGKGKHRQGCGFQRVGDDHISWPGLLRKYYKTKKQHGMFLRCCHKSFGSATCARGTYNQAFDN</sequence>
<gene>
    <name evidence="2" type="ORF">MGAL_10B063894</name>
</gene>
<name>A0A8B6GNR1_MYTGA</name>
<reference evidence="2" key="1">
    <citation type="submission" date="2018-11" db="EMBL/GenBank/DDBJ databases">
        <authorList>
            <person name="Alioto T."/>
            <person name="Alioto T."/>
        </authorList>
    </citation>
    <scope>NUCLEOTIDE SEQUENCE</scope>
</reference>
<organism evidence="2 3">
    <name type="scientific">Mytilus galloprovincialis</name>
    <name type="common">Mediterranean mussel</name>
    <dbReference type="NCBI Taxonomy" id="29158"/>
    <lineage>
        <taxon>Eukaryota</taxon>
        <taxon>Metazoa</taxon>
        <taxon>Spiralia</taxon>
        <taxon>Lophotrochozoa</taxon>
        <taxon>Mollusca</taxon>
        <taxon>Bivalvia</taxon>
        <taxon>Autobranchia</taxon>
        <taxon>Pteriomorphia</taxon>
        <taxon>Mytilida</taxon>
        <taxon>Mytiloidea</taxon>
        <taxon>Mytilidae</taxon>
        <taxon>Mytilinae</taxon>
        <taxon>Mytilus</taxon>
    </lineage>
</organism>